<comment type="caution">
    <text evidence="1">The sequence shown here is derived from an EMBL/GenBank/DDBJ whole genome shotgun (WGS) entry which is preliminary data.</text>
</comment>
<proteinExistence type="predicted"/>
<evidence type="ECO:0000313" key="1">
    <source>
        <dbReference type="EMBL" id="MBE9399034.1"/>
    </source>
</evidence>
<dbReference type="SUPFAM" id="SSF52096">
    <property type="entry name" value="ClpP/crotonase"/>
    <property type="match status" value="2"/>
</dbReference>
<sequence length="386" mass="41642">MKLAASNLTRATQLADRLLSLEAKQLKPRSASWQGVSGDQPQRVAIWANRPEHKAGSIDGTLGDELLAFLADAEAAKVDRIILCLDSAGVSLTDDWQGMQRCAAVIKALHRLNIRSQIVTVAVLGEEVGCFGGALLIAGACQYQLGSVNGQYGVSGTRVITQLTGETLHQEPFYYSAIYRLLNTELSALLPDNPVQVMNLLLALPVNPMTLLGLRQRLDGLLQKSAEDHAALINSGHFSAGVPQADAEQTDALGFSGTQALGCDELLAFCDQLLSRLEASESLPVLSGDAVQQFSLSNEQQGFSTYLSLTSAILRYAAERQPPLTVKVEQVGSGATFIALSLMADELVLEKHARIYSLPPAVIEQFTGRPELETRQGVDWKTEMRV</sequence>
<dbReference type="Gene3D" id="3.90.226.10">
    <property type="entry name" value="2-enoyl-CoA Hydratase, Chain A, domain 1"/>
    <property type="match status" value="1"/>
</dbReference>
<organism evidence="1 2">
    <name type="scientific">Pontibacterium sinense</name>
    <dbReference type="NCBI Taxonomy" id="2781979"/>
    <lineage>
        <taxon>Bacteria</taxon>
        <taxon>Pseudomonadati</taxon>
        <taxon>Pseudomonadota</taxon>
        <taxon>Gammaproteobacteria</taxon>
        <taxon>Oceanospirillales</taxon>
        <taxon>Oceanospirillaceae</taxon>
        <taxon>Pontibacterium</taxon>
    </lineage>
</organism>
<dbReference type="Proteomes" id="UP000640333">
    <property type="component" value="Unassembled WGS sequence"/>
</dbReference>
<name>A0A8J7FG83_9GAMM</name>
<protein>
    <submittedName>
        <fullName evidence="1">Uncharacterized protein</fullName>
    </submittedName>
</protein>
<dbReference type="RefSeq" id="WP_193954728.1">
    <property type="nucleotide sequence ID" value="NZ_JADEYS010000021.1"/>
</dbReference>
<dbReference type="EMBL" id="JADEYS010000021">
    <property type="protein sequence ID" value="MBE9399034.1"/>
    <property type="molecule type" value="Genomic_DNA"/>
</dbReference>
<evidence type="ECO:0000313" key="2">
    <source>
        <dbReference type="Proteomes" id="UP000640333"/>
    </source>
</evidence>
<gene>
    <name evidence="1" type="ORF">IOQ59_17380</name>
</gene>
<reference evidence="1" key="1">
    <citation type="submission" date="2020-10" db="EMBL/GenBank/DDBJ databases">
        <title>Bacterium isolated from coastal waters sediment.</title>
        <authorList>
            <person name="Chen R.-J."/>
            <person name="Lu D.-C."/>
            <person name="Zhu K.-L."/>
            <person name="Du Z.-J."/>
        </authorList>
    </citation>
    <scope>NUCLEOTIDE SEQUENCE</scope>
    <source>
        <strain evidence="1">N1Y112</strain>
    </source>
</reference>
<accession>A0A8J7FG83</accession>
<dbReference type="InterPro" id="IPR029045">
    <property type="entry name" value="ClpP/crotonase-like_dom_sf"/>
</dbReference>
<dbReference type="AlphaFoldDB" id="A0A8J7FG83"/>
<keyword evidence="2" id="KW-1185">Reference proteome</keyword>